<dbReference type="InterPro" id="IPR001314">
    <property type="entry name" value="Peptidase_S1A"/>
</dbReference>
<evidence type="ECO:0000259" key="4">
    <source>
        <dbReference type="PROSITE" id="PS50240"/>
    </source>
</evidence>
<dbReference type="AlphaFoldDB" id="A0A9Q0XBV6"/>
<dbReference type="Gene3D" id="2.40.10.10">
    <property type="entry name" value="Trypsin-like serine proteases"/>
    <property type="match status" value="2"/>
</dbReference>
<feature type="region of interest" description="Disordered" evidence="3">
    <location>
        <begin position="1"/>
        <end position="29"/>
    </location>
</feature>
<gene>
    <name evidence="5" type="ORF">JRQ81_008938</name>
</gene>
<evidence type="ECO:0000313" key="6">
    <source>
        <dbReference type="Proteomes" id="UP001142489"/>
    </source>
</evidence>
<proteinExistence type="inferred from homology"/>
<sequence>MQGGKEAVGRTELGPRPPREKAAQNLPLGSAPKTFGNFLGVCVWDEHRLRDQEILRRPDEASTNLPVSIPWRGLRLYILWGFFKGFFSVSFWPEKGPRCHSASSGSPPPVHRSSSNLGKALQGTPFRWTCRNRLWLAAGASRSWVIGGREAAPHSRPFMASIQLNGEHFCGGFLVRKRWVMTAAHCLIPRRTPAIRVVLGAHSLQTPEGSQQIFGVLESVAHQGYDPKTVQNDIRLLKLNKSSVLNRDVRRIRLPPAGSDLAPGVMCQVIGWGDISNYGTVPTTLMEANVTVVERKACNALWSGHVYGCMICATNTGRHLRGFCSGDSGGPLVCGARVHGIVSFNGKRCGNPRRDLLVAARPGAHVHHDRPDGGHVGRVLRQRQHRYGLVEFLAPGQQDQLSEDSGPGDLPPVQRVLRRSGLWSRQGV</sequence>
<evidence type="ECO:0000256" key="1">
    <source>
        <dbReference type="ARBA" id="ARBA00009228"/>
    </source>
</evidence>
<accession>A0A9Q0XBV6</accession>
<dbReference type="InterPro" id="IPR043504">
    <property type="entry name" value="Peptidase_S1_PA_chymotrypsin"/>
</dbReference>
<dbReference type="PANTHER" id="PTHR24271:SF55">
    <property type="entry name" value="SERINE PROTEASE 57"/>
    <property type="match status" value="1"/>
</dbReference>
<dbReference type="PANTHER" id="PTHR24271">
    <property type="entry name" value="KALLIKREIN-RELATED"/>
    <property type="match status" value="1"/>
</dbReference>
<dbReference type="PRINTS" id="PR00722">
    <property type="entry name" value="CHYMOTRYPSIN"/>
</dbReference>
<dbReference type="FunFam" id="2.40.10.10:FF:000005">
    <property type="entry name" value="Serine protease 37"/>
    <property type="match status" value="1"/>
</dbReference>
<dbReference type="GO" id="GO:0006508">
    <property type="term" value="P:proteolysis"/>
    <property type="evidence" value="ECO:0007669"/>
    <property type="project" value="InterPro"/>
</dbReference>
<dbReference type="GO" id="GO:0004252">
    <property type="term" value="F:serine-type endopeptidase activity"/>
    <property type="evidence" value="ECO:0007669"/>
    <property type="project" value="InterPro"/>
</dbReference>
<keyword evidence="6" id="KW-1185">Reference proteome</keyword>
<evidence type="ECO:0000256" key="3">
    <source>
        <dbReference type="SAM" id="MobiDB-lite"/>
    </source>
</evidence>
<comment type="caution">
    <text evidence="5">The sequence shown here is derived from an EMBL/GenBank/DDBJ whole genome shotgun (WGS) entry which is preliminary data.</text>
</comment>
<reference evidence="5" key="1">
    <citation type="journal article" date="2023" name="DNA Res.">
        <title>Chromosome-level genome assembly of Phrynocephalus forsythii using third-generation DNA sequencing and Hi-C analysis.</title>
        <authorList>
            <person name="Qi Y."/>
            <person name="Zhao W."/>
            <person name="Zhao Y."/>
            <person name="Niu C."/>
            <person name="Cao S."/>
            <person name="Zhang Y."/>
        </authorList>
    </citation>
    <scope>NUCLEOTIDE SEQUENCE</scope>
    <source>
        <tissue evidence="5">Muscle</tissue>
    </source>
</reference>
<dbReference type="Proteomes" id="UP001142489">
    <property type="component" value="Unassembled WGS sequence"/>
</dbReference>
<organism evidence="5 6">
    <name type="scientific">Phrynocephalus forsythii</name>
    <dbReference type="NCBI Taxonomy" id="171643"/>
    <lineage>
        <taxon>Eukaryota</taxon>
        <taxon>Metazoa</taxon>
        <taxon>Chordata</taxon>
        <taxon>Craniata</taxon>
        <taxon>Vertebrata</taxon>
        <taxon>Euteleostomi</taxon>
        <taxon>Lepidosauria</taxon>
        <taxon>Squamata</taxon>
        <taxon>Bifurcata</taxon>
        <taxon>Unidentata</taxon>
        <taxon>Episquamata</taxon>
        <taxon>Toxicofera</taxon>
        <taxon>Iguania</taxon>
        <taxon>Acrodonta</taxon>
        <taxon>Agamidae</taxon>
        <taxon>Agaminae</taxon>
        <taxon>Phrynocephalus</taxon>
    </lineage>
</organism>
<dbReference type="SUPFAM" id="SSF50494">
    <property type="entry name" value="Trypsin-like serine proteases"/>
    <property type="match status" value="1"/>
</dbReference>
<dbReference type="PROSITE" id="PS00134">
    <property type="entry name" value="TRYPSIN_HIS"/>
    <property type="match status" value="1"/>
</dbReference>
<dbReference type="InterPro" id="IPR018114">
    <property type="entry name" value="TRYPSIN_HIS"/>
</dbReference>
<dbReference type="InterPro" id="IPR001254">
    <property type="entry name" value="Trypsin_dom"/>
</dbReference>
<feature type="domain" description="Peptidase S1" evidence="4">
    <location>
        <begin position="145"/>
        <end position="398"/>
    </location>
</feature>
<dbReference type="Pfam" id="PF00089">
    <property type="entry name" value="Trypsin"/>
    <property type="match status" value="1"/>
</dbReference>
<keyword evidence="2" id="KW-1015">Disulfide bond</keyword>
<dbReference type="GO" id="GO:0005576">
    <property type="term" value="C:extracellular region"/>
    <property type="evidence" value="ECO:0007669"/>
    <property type="project" value="UniProtKB-ARBA"/>
</dbReference>
<dbReference type="PROSITE" id="PS50240">
    <property type="entry name" value="TRYPSIN_DOM"/>
    <property type="match status" value="1"/>
</dbReference>
<dbReference type="SMART" id="SM00020">
    <property type="entry name" value="Tryp_SPc"/>
    <property type="match status" value="1"/>
</dbReference>
<dbReference type="EMBL" id="JAPFRF010000018">
    <property type="protein sequence ID" value="KAJ7308396.1"/>
    <property type="molecule type" value="Genomic_DNA"/>
</dbReference>
<comment type="similarity">
    <text evidence="1">Belongs to the peptidase S1 family. Snake venom subfamily.</text>
</comment>
<protein>
    <recommendedName>
        <fullName evidence="4">Peptidase S1 domain-containing protein</fullName>
    </recommendedName>
</protein>
<feature type="region of interest" description="Disordered" evidence="3">
    <location>
        <begin position="98"/>
        <end position="117"/>
    </location>
</feature>
<dbReference type="OrthoDB" id="8440449at2759"/>
<name>A0A9Q0XBV6_9SAUR</name>
<dbReference type="InterPro" id="IPR009003">
    <property type="entry name" value="Peptidase_S1_PA"/>
</dbReference>
<dbReference type="CDD" id="cd00190">
    <property type="entry name" value="Tryp_SPc"/>
    <property type="match status" value="1"/>
</dbReference>
<evidence type="ECO:0000256" key="2">
    <source>
        <dbReference type="ARBA" id="ARBA00023157"/>
    </source>
</evidence>
<evidence type="ECO:0000313" key="5">
    <source>
        <dbReference type="EMBL" id="KAJ7308396.1"/>
    </source>
</evidence>